<organism evidence="2 3">
    <name type="scientific">Besnoitia besnoiti</name>
    <name type="common">Apicomplexan protozoan</name>
    <dbReference type="NCBI Taxonomy" id="94643"/>
    <lineage>
        <taxon>Eukaryota</taxon>
        <taxon>Sar</taxon>
        <taxon>Alveolata</taxon>
        <taxon>Apicomplexa</taxon>
        <taxon>Conoidasida</taxon>
        <taxon>Coccidia</taxon>
        <taxon>Eucoccidiorida</taxon>
        <taxon>Eimeriorina</taxon>
        <taxon>Sarcocystidae</taxon>
        <taxon>Besnoitia</taxon>
    </lineage>
</organism>
<proteinExistence type="predicted"/>
<gene>
    <name evidence="2" type="ORF">BESB_035010</name>
</gene>
<protein>
    <submittedName>
        <fullName evidence="2">SAG-related sequence</fullName>
    </submittedName>
</protein>
<dbReference type="Pfam" id="PF04092">
    <property type="entry name" value="SAG"/>
    <property type="match status" value="2"/>
</dbReference>
<feature type="domain" description="SRS" evidence="1">
    <location>
        <begin position="196"/>
        <end position="335"/>
    </location>
</feature>
<dbReference type="InterPro" id="IPR007226">
    <property type="entry name" value="SRS_dom"/>
</dbReference>
<evidence type="ECO:0000313" key="3">
    <source>
        <dbReference type="Proteomes" id="UP000224006"/>
    </source>
</evidence>
<accession>A0A2A9MMK9</accession>
<dbReference type="PRINTS" id="PR01801">
    <property type="entry name" value="SURFCEANTIGN"/>
</dbReference>
<name>A0A2A9MMK9_BESBE</name>
<dbReference type="SUPFAM" id="SSF74877">
    <property type="entry name" value="Major surface antigen p30, SAG1"/>
    <property type="match status" value="2"/>
</dbReference>
<dbReference type="Proteomes" id="UP000224006">
    <property type="component" value="Chromosome II"/>
</dbReference>
<dbReference type="RefSeq" id="XP_029221052.1">
    <property type="nucleotide sequence ID" value="XM_029362087.1"/>
</dbReference>
<feature type="domain" description="SRS" evidence="1">
    <location>
        <begin position="58"/>
        <end position="186"/>
    </location>
</feature>
<keyword evidence="3" id="KW-1185">Reference proteome</keyword>
<dbReference type="GeneID" id="40308482"/>
<dbReference type="VEuPathDB" id="ToxoDB:BESB_035010"/>
<reference evidence="2 3" key="1">
    <citation type="submission" date="2017-09" db="EMBL/GenBank/DDBJ databases">
        <title>Genome sequencing of Besnoitia besnoiti strain Bb-Ger1.</title>
        <authorList>
            <person name="Schares G."/>
            <person name="Venepally P."/>
            <person name="Lorenzi H.A."/>
        </authorList>
    </citation>
    <scope>NUCLEOTIDE SEQUENCE [LARGE SCALE GENOMIC DNA]</scope>
    <source>
        <strain evidence="2 3">Bb-Ger1</strain>
    </source>
</reference>
<evidence type="ECO:0000313" key="2">
    <source>
        <dbReference type="EMBL" id="PFH37043.1"/>
    </source>
</evidence>
<dbReference type="KEGG" id="bbes:BESB_035010"/>
<comment type="caution">
    <text evidence="2">The sequence shown here is derived from an EMBL/GenBank/DDBJ whole genome shotgun (WGS) entry which is preliminary data.</text>
</comment>
<evidence type="ECO:0000259" key="1">
    <source>
        <dbReference type="Pfam" id="PF04092"/>
    </source>
</evidence>
<dbReference type="GO" id="GO:0016020">
    <property type="term" value="C:membrane"/>
    <property type="evidence" value="ECO:0007669"/>
    <property type="project" value="InterPro"/>
</dbReference>
<dbReference type="Gene3D" id="2.60.40.1320">
    <property type="entry name" value="SRS domain"/>
    <property type="match status" value="2"/>
</dbReference>
<dbReference type="EMBL" id="NWUJ01000002">
    <property type="protein sequence ID" value="PFH37043.1"/>
    <property type="molecule type" value="Genomic_DNA"/>
</dbReference>
<sequence length="369" mass="39269">MAGLGRFRGGLKSKTRKLMAFCAGGILFVASTKTFADALDEGPLPQSSPADSTQYPTNLVSCSLTGDEEQDTLVRRTVALSEGQLSTTFQCGKADRAVPELLTEVCKPSKEGTIDACDEKPTSLTDILQTTTTVAWVKMETPTEGKGETRTLNLTKQDLPFTDKSFAVGCKTTSQPTVACQVDVTVKARASSVDKNVVTCAYGAESNPRALEAEMTEENNTLTIKCGKDGNIKPATEGGHYCEDEKLSQCEKSYKDILPSFDSSWWTKEGDAPATETLTLTIPKEEFPAEEQKFYVGCSPGEGDKTIPVSRSQEANGNVIPASRGLTDCKVLVTVKAESSVSPSRSMIQAASAASGVAATLAYLAASCF</sequence>
<dbReference type="OrthoDB" id="330519at2759"/>
<dbReference type="InterPro" id="IPR036755">
    <property type="entry name" value="SRS_dom_sf"/>
</dbReference>
<dbReference type="AlphaFoldDB" id="A0A2A9MMK9"/>
<dbReference type="InterPro" id="IPR028352">
    <property type="entry name" value="Surface_antig_SAG1"/>
</dbReference>